<protein>
    <submittedName>
        <fullName evidence="2">Steryl deacetylase</fullName>
    </submittedName>
</protein>
<dbReference type="InterPro" id="IPR050300">
    <property type="entry name" value="GDXG_lipolytic_enzyme"/>
</dbReference>
<dbReference type="GO" id="GO:0016787">
    <property type="term" value="F:hydrolase activity"/>
    <property type="evidence" value="ECO:0007669"/>
    <property type="project" value="UniProtKB-KW"/>
</dbReference>
<reference evidence="2 3" key="1">
    <citation type="journal article" date="2023" name="Elife">
        <title>Identification of key yeast species and microbe-microbe interactions impacting larval growth of Drosophila in the wild.</title>
        <authorList>
            <person name="Mure A."/>
            <person name="Sugiura Y."/>
            <person name="Maeda R."/>
            <person name="Honda K."/>
            <person name="Sakurai N."/>
            <person name="Takahashi Y."/>
            <person name="Watada M."/>
            <person name="Katoh T."/>
            <person name="Gotoh A."/>
            <person name="Gotoh Y."/>
            <person name="Taniguchi I."/>
            <person name="Nakamura K."/>
            <person name="Hayashi T."/>
            <person name="Katayama T."/>
            <person name="Uemura T."/>
            <person name="Hattori Y."/>
        </authorList>
    </citation>
    <scope>NUCLEOTIDE SEQUENCE [LARGE SCALE GENOMIC DNA]</scope>
    <source>
        <strain evidence="2 3">KH-74</strain>
    </source>
</reference>
<accession>A0AAV5RWJ1</accession>
<dbReference type="InterPro" id="IPR019436">
    <property type="entry name" value="Say1-like"/>
</dbReference>
<sequence>MREAFLLGEPSICKEVINPVFSYLDSWFIDKYEVLSATVKDVDVQLLKDRFTNPGELRGRKIDTRFTWYHKPALFDPRVDPVLIFSHGGGFAIKLVPLSINFLRNLSRAIPNMGIILHDYTVTTEEGGTHPNQLLETLVLYDYVSKELGCQEIFLMGESAGGNILLGLLQHLYNSKRMLPRKAVLVSPWCNPTWSPAKHRMNGSLEYSLNKVMDALSSQGLGTFTEMLIPRNYRFEDDPLLDVERNFDEATWRQLLPHVQLLIIYGSDEILQHEIKDFVQKLNNIGDPNFSLQGNIVLDENGGHIEPVLDTTINLEKWSQGIIIRQILNFLVNKK</sequence>
<evidence type="ECO:0000313" key="3">
    <source>
        <dbReference type="Proteomes" id="UP001377567"/>
    </source>
</evidence>
<proteinExistence type="predicted"/>
<organism evidence="2 3">
    <name type="scientific">Maudiozyma humilis</name>
    <name type="common">Sour dough yeast</name>
    <name type="synonym">Kazachstania humilis</name>
    <dbReference type="NCBI Taxonomy" id="51915"/>
    <lineage>
        <taxon>Eukaryota</taxon>
        <taxon>Fungi</taxon>
        <taxon>Dikarya</taxon>
        <taxon>Ascomycota</taxon>
        <taxon>Saccharomycotina</taxon>
        <taxon>Saccharomycetes</taxon>
        <taxon>Saccharomycetales</taxon>
        <taxon>Saccharomycetaceae</taxon>
        <taxon>Maudiozyma</taxon>
    </lineage>
</organism>
<dbReference type="Proteomes" id="UP001377567">
    <property type="component" value="Unassembled WGS sequence"/>
</dbReference>
<dbReference type="EMBL" id="BTGD01000003">
    <property type="protein sequence ID" value="GMM55102.1"/>
    <property type="molecule type" value="Genomic_DNA"/>
</dbReference>
<evidence type="ECO:0000313" key="2">
    <source>
        <dbReference type="EMBL" id="GMM55102.1"/>
    </source>
</evidence>
<dbReference type="AlphaFoldDB" id="A0AAV5RWJ1"/>
<comment type="caution">
    <text evidence="2">The sequence shown here is derived from an EMBL/GenBank/DDBJ whole genome shotgun (WGS) entry which is preliminary data.</text>
</comment>
<gene>
    <name evidence="2" type="ORF">DAKH74_017180</name>
</gene>
<dbReference type="PANTHER" id="PTHR48081">
    <property type="entry name" value="AB HYDROLASE SUPERFAMILY PROTEIN C4A8.06C"/>
    <property type="match status" value="1"/>
</dbReference>
<keyword evidence="1" id="KW-0378">Hydrolase</keyword>
<dbReference type="PANTHER" id="PTHR48081:SF31">
    <property type="entry name" value="STERYL ACETYL HYDROLASE MUG81-RELATED"/>
    <property type="match status" value="1"/>
</dbReference>
<dbReference type="SUPFAM" id="SSF53474">
    <property type="entry name" value="alpha/beta-Hydrolases"/>
    <property type="match status" value="1"/>
</dbReference>
<keyword evidence="3" id="KW-1185">Reference proteome</keyword>
<dbReference type="InterPro" id="IPR029058">
    <property type="entry name" value="AB_hydrolase_fold"/>
</dbReference>
<evidence type="ECO:0000256" key="1">
    <source>
        <dbReference type="ARBA" id="ARBA00022801"/>
    </source>
</evidence>
<dbReference type="Pfam" id="PF10340">
    <property type="entry name" value="Say1_Mug180"/>
    <property type="match status" value="1"/>
</dbReference>
<dbReference type="Gene3D" id="3.40.50.1820">
    <property type="entry name" value="alpha/beta hydrolase"/>
    <property type="match status" value="1"/>
</dbReference>
<name>A0AAV5RWJ1_MAUHU</name>